<dbReference type="Proteomes" id="UP001217178">
    <property type="component" value="Unassembled WGS sequence"/>
</dbReference>
<dbReference type="RefSeq" id="WP_273554414.1">
    <property type="nucleotide sequence ID" value="NZ_JAQRFI010000012.1"/>
</dbReference>
<evidence type="ECO:0000313" key="2">
    <source>
        <dbReference type="Proteomes" id="UP001217178"/>
    </source>
</evidence>
<reference evidence="1 2" key="1">
    <citation type="submission" date="2023-02" db="EMBL/GenBank/DDBJ databases">
        <title>Entomopathogenic bacteria.</title>
        <authorList>
            <person name="Machado R.A."/>
        </authorList>
    </citation>
    <scope>NUCLEOTIDE SEQUENCE [LARGE SCALE GENOMIC DNA]</scope>
    <source>
        <strain evidence="1 2">XENO-10</strain>
    </source>
</reference>
<evidence type="ECO:0000313" key="1">
    <source>
        <dbReference type="EMBL" id="MDC9589078.1"/>
    </source>
</evidence>
<protein>
    <submittedName>
        <fullName evidence="1">Uncharacterized protein</fullName>
    </submittedName>
</protein>
<comment type="caution">
    <text evidence="1">The sequence shown here is derived from an EMBL/GenBank/DDBJ whole genome shotgun (WGS) entry which is preliminary data.</text>
</comment>
<keyword evidence="2" id="KW-1185">Reference proteome</keyword>
<proteinExistence type="predicted"/>
<gene>
    <name evidence="1" type="ORF">PSI23_07035</name>
</gene>
<organism evidence="1 2">
    <name type="scientific">Xenorhabdus yunnanensis</name>
    <dbReference type="NCBI Taxonomy" id="3025878"/>
    <lineage>
        <taxon>Bacteria</taxon>
        <taxon>Pseudomonadati</taxon>
        <taxon>Pseudomonadota</taxon>
        <taxon>Gammaproteobacteria</taxon>
        <taxon>Enterobacterales</taxon>
        <taxon>Morganellaceae</taxon>
        <taxon>Xenorhabdus</taxon>
    </lineage>
</organism>
<accession>A0ABT5LF16</accession>
<dbReference type="EMBL" id="JAQRFI010000012">
    <property type="protein sequence ID" value="MDC9589078.1"/>
    <property type="molecule type" value="Genomic_DNA"/>
</dbReference>
<sequence>MKYFIGFIIISFSLTVFSKNEFERVVICWKTANRLINWEIPDGDYDELYRLIIFSKPFIDINEYVVPY</sequence>
<name>A0ABT5LF16_9GAMM</name>